<dbReference type="InterPro" id="IPR038081">
    <property type="entry name" value="CalX-like_sf"/>
</dbReference>
<sequence length="678" mass="69982">MASKLTRIPTQMISTKGSTLGDILRDTGEVFEPSGERKNATGTLKAADYDRETGTLRLINSDDSVIIIPNLPTSANIGVGATGPTGPQGDKGTNGRDGKDGRDGAAGCIGPKGDVGPAGPAGGYGGIGPRGPVGPTGPQGPQGLPGEKGDVGATGPQGIQGPAGGAGSVGPTGPQGVIGLTGATGPQGEKGETGATGPTGPSGALGSTGPTGLQGPAGPTGPMGIGERGPAGTASIFTNDSWLSSDPRIGRYFSLESGDTTVEVMGSFKSSTPVQVFDVPFEYNGAAARAVKVYISFNTWNPAAAGSTYTITQSATIDGQTSHKFTFTASAAVANLDFNWRVVLFDTSPTPDVRLYDTALDVARPGSPAQTATLKFPALLSVDTEETVLVDWETISDNAIGTGIPVPTTQALFDSWYKSAGPDFFAPSQVIPSSSEGATLVFDNGRIEVTRNTSNYIGMFSPISFEKFELQATVASADNDDDAIGLVVAHVRQNGQNHMLLALRNQGGFGGLSIASRRNFMLVYVRDNTTVKELGAVDIGVTENKWAGKTSVMKVVRDGDSVQCFASPFNSATLDATPLTVDLATDPDLAMFRDSCRFGWFSCSQAGSVWQNISFNFGTADYVSASGTLEFLPGEKEKEIPITIYGTSQANPPQKTVSVRLSNARNANITVATGVGTF</sequence>
<dbReference type="EMBL" id="BK016086">
    <property type="protein sequence ID" value="DAF93418.1"/>
    <property type="molecule type" value="Genomic_DNA"/>
</dbReference>
<dbReference type="SUPFAM" id="SSF141072">
    <property type="entry name" value="CalX-like"/>
    <property type="match status" value="1"/>
</dbReference>
<reference evidence="2" key="1">
    <citation type="journal article" date="2021" name="Proc. Natl. Acad. Sci. U.S.A.">
        <title>A Catalog of Tens of Thousands of Viruses from Human Metagenomes Reveals Hidden Associations with Chronic Diseases.</title>
        <authorList>
            <person name="Tisza M.J."/>
            <person name="Buck C.B."/>
        </authorList>
    </citation>
    <scope>NUCLEOTIDE SEQUENCE</scope>
    <source>
        <strain evidence="2">Ctshb19</strain>
    </source>
</reference>
<dbReference type="PANTHER" id="PTHR24023:SF1095">
    <property type="entry name" value="EGF-LIKE DOMAIN-CONTAINING PROTEIN"/>
    <property type="match status" value="1"/>
</dbReference>
<feature type="compositionally biased region" description="Gly residues" evidence="1">
    <location>
        <begin position="161"/>
        <end position="170"/>
    </location>
</feature>
<name>A0A8S5UG94_9CAUD</name>
<feature type="compositionally biased region" description="Gly residues" evidence="1">
    <location>
        <begin position="119"/>
        <end position="131"/>
    </location>
</feature>
<proteinExistence type="predicted"/>
<dbReference type="PANTHER" id="PTHR24023">
    <property type="entry name" value="COLLAGEN ALPHA"/>
    <property type="match status" value="1"/>
</dbReference>
<dbReference type="InterPro" id="IPR050149">
    <property type="entry name" value="Collagen_superfamily"/>
</dbReference>
<feature type="compositionally biased region" description="Basic and acidic residues" evidence="1">
    <location>
        <begin position="93"/>
        <end position="103"/>
    </location>
</feature>
<evidence type="ECO:0000256" key="1">
    <source>
        <dbReference type="SAM" id="MobiDB-lite"/>
    </source>
</evidence>
<dbReference type="GO" id="GO:0030198">
    <property type="term" value="P:extracellular matrix organization"/>
    <property type="evidence" value="ECO:0007669"/>
    <property type="project" value="TreeGrafter"/>
</dbReference>
<dbReference type="Gene3D" id="2.60.40.2030">
    <property type="match status" value="1"/>
</dbReference>
<organism evidence="2">
    <name type="scientific">Myoviridae sp. ctshb19</name>
    <dbReference type="NCBI Taxonomy" id="2825194"/>
    <lineage>
        <taxon>Viruses</taxon>
        <taxon>Duplodnaviria</taxon>
        <taxon>Heunggongvirae</taxon>
        <taxon>Uroviricota</taxon>
        <taxon>Caudoviricetes</taxon>
    </lineage>
</organism>
<dbReference type="GO" id="GO:0031012">
    <property type="term" value="C:extracellular matrix"/>
    <property type="evidence" value="ECO:0007669"/>
    <property type="project" value="TreeGrafter"/>
</dbReference>
<evidence type="ECO:0000313" key="2">
    <source>
        <dbReference type="EMBL" id="DAF93418.1"/>
    </source>
</evidence>
<feature type="region of interest" description="Disordered" evidence="1">
    <location>
        <begin position="78"/>
        <end position="240"/>
    </location>
</feature>
<protein>
    <submittedName>
        <fullName evidence="2">Putative virion structural protein</fullName>
    </submittedName>
</protein>
<accession>A0A8S5UG94</accession>
<feature type="compositionally biased region" description="Low complexity" evidence="1">
    <location>
        <begin position="193"/>
        <end position="213"/>
    </location>
</feature>
<dbReference type="GO" id="GO:0005615">
    <property type="term" value="C:extracellular space"/>
    <property type="evidence" value="ECO:0007669"/>
    <property type="project" value="TreeGrafter"/>
</dbReference>
<dbReference type="GO" id="GO:0030020">
    <property type="term" value="F:extracellular matrix structural constituent conferring tensile strength"/>
    <property type="evidence" value="ECO:0007669"/>
    <property type="project" value="TreeGrafter"/>
</dbReference>